<dbReference type="Pfam" id="PF07693">
    <property type="entry name" value="KAP_NTPase"/>
    <property type="match status" value="1"/>
</dbReference>
<reference evidence="2 3" key="1">
    <citation type="journal article" date="2013" name="Curr. Biol.">
        <title>The Genome of the Foraminiferan Reticulomyxa filosa.</title>
        <authorList>
            <person name="Glockner G."/>
            <person name="Hulsmann N."/>
            <person name="Schleicher M."/>
            <person name="Noegel A.A."/>
            <person name="Eichinger L."/>
            <person name="Gallinger C."/>
            <person name="Pawlowski J."/>
            <person name="Sierra R."/>
            <person name="Euteneuer U."/>
            <person name="Pillet L."/>
            <person name="Moustafa A."/>
            <person name="Platzer M."/>
            <person name="Groth M."/>
            <person name="Szafranski K."/>
            <person name="Schliwa M."/>
        </authorList>
    </citation>
    <scope>NUCLEOTIDE SEQUENCE [LARGE SCALE GENOMIC DNA]</scope>
</reference>
<protein>
    <submittedName>
        <fullName evidence="2">KAP P-loop domain protein</fullName>
    </submittedName>
</protein>
<evidence type="ECO:0000313" key="3">
    <source>
        <dbReference type="Proteomes" id="UP000023152"/>
    </source>
</evidence>
<comment type="caution">
    <text evidence="2">The sequence shown here is derived from an EMBL/GenBank/DDBJ whole genome shotgun (WGS) entry which is preliminary data.</text>
</comment>
<name>X6N2M5_RETFI</name>
<organism evidence="2 3">
    <name type="scientific">Reticulomyxa filosa</name>
    <dbReference type="NCBI Taxonomy" id="46433"/>
    <lineage>
        <taxon>Eukaryota</taxon>
        <taxon>Sar</taxon>
        <taxon>Rhizaria</taxon>
        <taxon>Retaria</taxon>
        <taxon>Foraminifera</taxon>
        <taxon>Monothalamids</taxon>
        <taxon>Reticulomyxidae</taxon>
        <taxon>Reticulomyxa</taxon>
    </lineage>
</organism>
<dbReference type="Proteomes" id="UP000023152">
    <property type="component" value="Unassembled WGS sequence"/>
</dbReference>
<gene>
    <name evidence="2" type="ORF">RFI_17065</name>
</gene>
<dbReference type="InterPro" id="IPR052754">
    <property type="entry name" value="NTPase_KAP_P-loop"/>
</dbReference>
<accession>X6N2M5</accession>
<dbReference type="PANTHER" id="PTHR22674">
    <property type="entry name" value="NTPASE, KAP FAMILY P-LOOP DOMAIN-CONTAINING 1"/>
    <property type="match status" value="1"/>
</dbReference>
<dbReference type="Gene3D" id="3.40.50.300">
    <property type="entry name" value="P-loop containing nucleotide triphosphate hydrolases"/>
    <property type="match status" value="1"/>
</dbReference>
<dbReference type="InterPro" id="IPR027417">
    <property type="entry name" value="P-loop_NTPase"/>
</dbReference>
<dbReference type="PANTHER" id="PTHR22674:SF6">
    <property type="entry name" value="NTPASE KAP FAMILY P-LOOP DOMAIN-CONTAINING PROTEIN 1"/>
    <property type="match status" value="1"/>
</dbReference>
<dbReference type="SUPFAM" id="SSF52540">
    <property type="entry name" value="P-loop containing nucleoside triphosphate hydrolases"/>
    <property type="match status" value="1"/>
</dbReference>
<keyword evidence="3" id="KW-1185">Reference proteome</keyword>
<feature type="domain" description="KAP NTPase" evidence="1">
    <location>
        <begin position="8"/>
        <end position="261"/>
    </location>
</feature>
<dbReference type="InterPro" id="IPR011646">
    <property type="entry name" value="KAP_P-loop"/>
</dbReference>
<evidence type="ECO:0000259" key="1">
    <source>
        <dbReference type="Pfam" id="PF07693"/>
    </source>
</evidence>
<feature type="non-terminal residue" evidence="2">
    <location>
        <position position="423"/>
    </location>
</feature>
<evidence type="ECO:0000313" key="2">
    <source>
        <dbReference type="EMBL" id="ETO20153.1"/>
    </source>
</evidence>
<proteinExistence type="predicted"/>
<dbReference type="AlphaFoldDB" id="X6N2M5"/>
<dbReference type="EMBL" id="ASPP01012879">
    <property type="protein sequence ID" value="ETO20153.1"/>
    <property type="molecule type" value="Genomic_DNA"/>
</dbReference>
<sequence length="423" mass="47892">MLLKQQFPEASFVVGIEGEWGEGKSSFINCLKQRFEQAEEKGETPPVVVEFNPWWFENPEKTASNLLEVIINGRDLCDIKAKKALANLLKALNHINPWLEKLFSNPVVLAPFFGASSVAAYKSETWLGVAGAAVVALVCHLGLQWLARQRTYSESLAGLKQKAAAALKSEKMKGQKQIVIIDDLDRLSHEEIREVFRAVKGVLDLPNIVYVIAYDRAIVASALDEVHKGRGEAYLEKIVQLPYRLPKPTEEKLESYNKNALFGSGAVSAVVPEKLEAEMSFRYISQAFLKLPRDVKRLQGSLCAFGLVPETIRMDPLDFMFLEALRIKEHVLWLQLTSAMLEAHSYMNVAEGTEKRDVARKDWLRKRLPALIGAEVPVADAIRFFTGWVLDEIDVLLDMVRAYLQQQQDKKQFSNEKIRRYLM</sequence>